<dbReference type="EMBL" id="OW152823">
    <property type="protein sequence ID" value="CAH2039165.1"/>
    <property type="molecule type" value="Genomic_DNA"/>
</dbReference>
<evidence type="ECO:0000313" key="2">
    <source>
        <dbReference type="EMBL" id="CAH2039165.1"/>
    </source>
</evidence>
<feature type="non-terminal residue" evidence="2">
    <location>
        <position position="281"/>
    </location>
</feature>
<dbReference type="PANTHER" id="PTHR14540">
    <property type="entry name" value="INTEGRATOR COMPLEX SUBUNIT 15"/>
    <property type="match status" value="1"/>
</dbReference>
<keyword evidence="1" id="KW-0732">Signal</keyword>
<feature type="signal peptide" evidence="1">
    <location>
        <begin position="1"/>
        <end position="26"/>
    </location>
</feature>
<name>A0ABN8HP18_9NEOP</name>
<dbReference type="Pfam" id="PF14964">
    <property type="entry name" value="INTS15"/>
    <property type="match status" value="1"/>
</dbReference>
<evidence type="ECO:0000313" key="3">
    <source>
        <dbReference type="Proteomes" id="UP000837857"/>
    </source>
</evidence>
<protein>
    <submittedName>
        <fullName evidence="2">Uncharacterized protein</fullName>
    </submittedName>
</protein>
<feature type="chain" id="PRO_5045705386" evidence="1">
    <location>
        <begin position="27"/>
        <end position="281"/>
    </location>
</feature>
<dbReference type="Proteomes" id="UP000837857">
    <property type="component" value="Chromosome 11"/>
</dbReference>
<reference evidence="2" key="1">
    <citation type="submission" date="2022-03" db="EMBL/GenBank/DDBJ databases">
        <authorList>
            <person name="Martin H S."/>
        </authorList>
    </citation>
    <scope>NUCLEOTIDE SEQUENCE</scope>
</reference>
<sequence length="281" mass="30687">MAVSASSTSVLLAVGVWLQQMGCSSPQSIQLVENIIRDHFYLNTTNQNALKSLANTAPQFVSNFITAVTELFMQDTQSPVKLPPKNLLEVITSWVYSTPTLSMSAQLNAAALPSGAIPMAAVSPLAGIVRWCALSPLYIDDDAEMIEIPAKKIKIEGERCTLKATTRPQTESELYIQLQLGLLQSMRAWRRRGPPAAISAQRLTALIPPVKTYAQRLIDRGCKFNTDQKLQDCLDRIGQAVQVALANGCVYGNISSLLASLDTLPENRLLKIVIKAHQQAI</sequence>
<accession>A0ABN8HP18</accession>
<dbReference type="InterPro" id="IPR027844">
    <property type="entry name" value="INTS15"/>
</dbReference>
<keyword evidence="3" id="KW-1185">Reference proteome</keyword>
<evidence type="ECO:0000256" key="1">
    <source>
        <dbReference type="SAM" id="SignalP"/>
    </source>
</evidence>
<organism evidence="2 3">
    <name type="scientific">Iphiclides podalirius</name>
    <name type="common">scarce swallowtail</name>
    <dbReference type="NCBI Taxonomy" id="110791"/>
    <lineage>
        <taxon>Eukaryota</taxon>
        <taxon>Metazoa</taxon>
        <taxon>Ecdysozoa</taxon>
        <taxon>Arthropoda</taxon>
        <taxon>Hexapoda</taxon>
        <taxon>Insecta</taxon>
        <taxon>Pterygota</taxon>
        <taxon>Neoptera</taxon>
        <taxon>Endopterygota</taxon>
        <taxon>Lepidoptera</taxon>
        <taxon>Glossata</taxon>
        <taxon>Ditrysia</taxon>
        <taxon>Papilionoidea</taxon>
        <taxon>Papilionidae</taxon>
        <taxon>Papilioninae</taxon>
        <taxon>Iphiclides</taxon>
    </lineage>
</organism>
<gene>
    <name evidence="2" type="ORF">IPOD504_LOCUS1538</name>
</gene>
<dbReference type="PANTHER" id="PTHR14540:SF2">
    <property type="entry name" value="INTEGRATOR COMPLEX SUBUNIT 15"/>
    <property type="match status" value="1"/>
</dbReference>
<proteinExistence type="predicted"/>